<name>A0ABC8CTY6_CLOBO</name>
<dbReference type="Proteomes" id="UP000240615">
    <property type="component" value="Chromosome"/>
</dbReference>
<dbReference type="EMBL" id="CP027777">
    <property type="protein sequence ID" value="AVQ39118.1"/>
    <property type="molecule type" value="Genomic_DNA"/>
</dbReference>
<dbReference type="AlphaFoldDB" id="A0ABC8CTY6"/>
<dbReference type="InterPro" id="IPR009003">
    <property type="entry name" value="Peptidase_S1_PA"/>
</dbReference>
<evidence type="ECO:0000313" key="2">
    <source>
        <dbReference type="EMBL" id="AVQ39118.1"/>
    </source>
</evidence>
<accession>A0ABC8CTY6</accession>
<dbReference type="Gene3D" id="2.40.10.10">
    <property type="entry name" value="Trypsin-like serine proteases"/>
    <property type="match status" value="2"/>
</dbReference>
<feature type="domain" description="Peptidase S1" evidence="1">
    <location>
        <begin position="42"/>
        <end position="226"/>
    </location>
</feature>
<dbReference type="InterPro" id="IPR001254">
    <property type="entry name" value="Trypsin_dom"/>
</dbReference>
<proteinExistence type="predicted"/>
<protein>
    <recommendedName>
        <fullName evidence="1">Peptidase S1 domain-containing protein</fullName>
    </recommendedName>
</protein>
<gene>
    <name evidence="2" type="ORF">C7M56_10640</name>
</gene>
<evidence type="ECO:0000259" key="1">
    <source>
        <dbReference type="Pfam" id="PF00089"/>
    </source>
</evidence>
<reference evidence="2 3" key="1">
    <citation type="submission" date="2018-01" db="EMBL/GenBank/DDBJ databases">
        <title>Genetic Diversity of Clostridium botulinum in seafood.</title>
        <authorList>
            <person name="Athira V."/>
            <person name="Arun Jyothi P.V."/>
            <person name="Lalitha K.V."/>
            <person name="Joseph T.C."/>
        </authorList>
    </citation>
    <scope>NUCLEOTIDE SEQUENCE [LARGE SCALE GENOMIC DNA]</scope>
    <source>
        <strain evidence="2 3">Mfbjulcb8</strain>
    </source>
</reference>
<dbReference type="InterPro" id="IPR043504">
    <property type="entry name" value="Peptidase_S1_PA_chymotrypsin"/>
</dbReference>
<dbReference type="RefSeq" id="WP_159035173.1">
    <property type="nucleotide sequence ID" value="NZ_CP027777.1"/>
</dbReference>
<dbReference type="SUPFAM" id="SSF50494">
    <property type="entry name" value="Trypsin-like serine proteases"/>
    <property type="match status" value="1"/>
</dbReference>
<sequence length="492" mass="56998">MEGIEDQINNINRCAIRISGEGGKDLYGSGILYIRESKESAFIFTAAHVIYEIFEKKQDVKKLHFTIRDGEDKCEIIELDCKIISDCKGKEQHGNIYIHENYDDKSYANDIAIICIPKKKWMDSLHTFRIKESKNDEEQQGYGFPQSTDKESVKKYQSELAGKMNLNGKVVNKDIGKYSFIYEKDVQEVDANRENIMKGYSGSGLFAEENSSYVLRGIVSSPCGEGPAGNVMWVSEATLLFEVMKQQNISPELPQSFVLYKNIIKEEYGLIYRNERDFFEYTADCLIKEHNLLPKKLYEKDFEKIRCDKERWNCDEYWKGQLKKAVILNSLKDIQVDDMKNPQISIPDSNENNIVKMKFLCTDDKFEKVITELIEKDYFTNGTIIDKTIFLWNGNDFSKNQFTRKQFQNVIPNIVETKFNEYTASELYKKFSNFLPPSKSFVQFDTIKGGLSNCNLALIGINRMMESLENADGNPEKMKSQFEKQIKKIWEG</sequence>
<dbReference type="Pfam" id="PF00089">
    <property type="entry name" value="Trypsin"/>
    <property type="match status" value="1"/>
</dbReference>
<organism evidence="2 3">
    <name type="scientific">Clostridium botulinum</name>
    <dbReference type="NCBI Taxonomy" id="1491"/>
    <lineage>
        <taxon>Bacteria</taxon>
        <taxon>Bacillati</taxon>
        <taxon>Bacillota</taxon>
        <taxon>Clostridia</taxon>
        <taxon>Eubacteriales</taxon>
        <taxon>Clostridiaceae</taxon>
        <taxon>Clostridium</taxon>
    </lineage>
</organism>
<evidence type="ECO:0000313" key="3">
    <source>
        <dbReference type="Proteomes" id="UP000240615"/>
    </source>
</evidence>